<evidence type="ECO:0000313" key="3">
    <source>
        <dbReference type="EMBL" id="GAA3354576.1"/>
    </source>
</evidence>
<evidence type="ECO:0000256" key="1">
    <source>
        <dbReference type="ARBA" id="ARBA00006484"/>
    </source>
</evidence>
<dbReference type="EMBL" id="BAAAYK010000037">
    <property type="protein sequence ID" value="GAA3354576.1"/>
    <property type="molecule type" value="Genomic_DNA"/>
</dbReference>
<evidence type="ECO:0000256" key="2">
    <source>
        <dbReference type="ARBA" id="ARBA00023002"/>
    </source>
</evidence>
<dbReference type="InterPro" id="IPR036291">
    <property type="entry name" value="NAD(P)-bd_dom_sf"/>
</dbReference>
<protein>
    <recommendedName>
        <fullName evidence="6">SDR family NAD(P)-dependent oxidoreductase</fullName>
    </recommendedName>
</protein>
<organism evidence="4 5">
    <name type="scientific">Saccharopolyspora gregorii</name>
    <dbReference type="NCBI Taxonomy" id="33914"/>
    <lineage>
        <taxon>Bacteria</taxon>
        <taxon>Bacillati</taxon>
        <taxon>Actinomycetota</taxon>
        <taxon>Actinomycetes</taxon>
        <taxon>Pseudonocardiales</taxon>
        <taxon>Pseudonocardiaceae</taxon>
        <taxon>Saccharopolyspora</taxon>
    </lineage>
</organism>
<dbReference type="PANTHER" id="PTHR43669:SF3">
    <property type="entry name" value="ALCOHOL DEHYDROGENASE, PUTATIVE (AFU_ORTHOLOGUE AFUA_3G03445)-RELATED"/>
    <property type="match status" value="1"/>
</dbReference>
<sequence>MTIPDEGLAGRRVLITGASRGLGAATARRFAAAGAHVLTASRSAPPDDVPGTFLPADLATADGVADLGRRVLGTVGGVDVLVSNAGATSGWAAALERTDESWQFDLDSNLLSAVRLDRALVPGIGASRPG</sequence>
<evidence type="ECO:0008006" key="6">
    <source>
        <dbReference type="Google" id="ProtNLM"/>
    </source>
</evidence>
<dbReference type="CDD" id="cd05233">
    <property type="entry name" value="SDR_c"/>
    <property type="match status" value="1"/>
</dbReference>
<dbReference type="RefSeq" id="WP_344924811.1">
    <property type="nucleotide sequence ID" value="NZ_BAAAYK010000037.1"/>
</dbReference>
<dbReference type="Pfam" id="PF00106">
    <property type="entry name" value="adh_short"/>
    <property type="match status" value="1"/>
</dbReference>
<dbReference type="SUPFAM" id="SSF51735">
    <property type="entry name" value="NAD(P)-binding Rossmann-fold domains"/>
    <property type="match status" value="1"/>
</dbReference>
<accession>A0ABP6S2A1</accession>
<keyword evidence="5" id="KW-1185">Reference proteome</keyword>
<comment type="similarity">
    <text evidence="1">Belongs to the short-chain dehydrogenases/reductases (SDR) family.</text>
</comment>
<name>A0ABP6S2A1_9PSEU</name>
<dbReference type="PANTHER" id="PTHR43669">
    <property type="entry name" value="5-KETO-D-GLUCONATE 5-REDUCTASE"/>
    <property type="match status" value="1"/>
</dbReference>
<evidence type="ECO:0000313" key="5">
    <source>
        <dbReference type="Proteomes" id="UP001500483"/>
    </source>
</evidence>
<reference evidence="4" key="3">
    <citation type="submission" date="2023-12" db="EMBL/GenBank/DDBJ databases">
        <authorList>
            <person name="Sun Q."/>
            <person name="Inoue M."/>
        </authorList>
    </citation>
    <scope>NUCLEOTIDE SEQUENCE</scope>
    <source>
        <strain evidence="4">JCM 9687</strain>
    </source>
</reference>
<dbReference type="Proteomes" id="UP001500483">
    <property type="component" value="Unassembled WGS sequence"/>
</dbReference>
<dbReference type="PRINTS" id="PR00081">
    <property type="entry name" value="GDHRDH"/>
</dbReference>
<dbReference type="EMBL" id="BAAAYK010000038">
    <property type="protein sequence ID" value="GAA3366198.1"/>
    <property type="molecule type" value="Genomic_DNA"/>
</dbReference>
<evidence type="ECO:0000313" key="4">
    <source>
        <dbReference type="EMBL" id="GAA3366198.1"/>
    </source>
</evidence>
<gene>
    <name evidence="3" type="ORF">GCM10020366_11700</name>
    <name evidence="4" type="ORF">GCM10020366_69120</name>
</gene>
<comment type="caution">
    <text evidence="4">The sequence shown here is derived from an EMBL/GenBank/DDBJ whole genome shotgun (WGS) entry which is preliminary data.</text>
</comment>
<keyword evidence="2" id="KW-0560">Oxidoreductase</keyword>
<reference evidence="4" key="1">
    <citation type="journal article" date="2014" name="Int. J. Syst. Evol. Microbiol.">
        <title>Complete genome of a new Firmicutes species belonging to the dominant human colonic microbiota ('Ruminococcus bicirculans') reveals two chromosomes and a selective capacity to utilize plant glucans.</title>
        <authorList>
            <consortium name="NISC Comparative Sequencing Program"/>
            <person name="Wegmann U."/>
            <person name="Louis P."/>
            <person name="Goesmann A."/>
            <person name="Henrissat B."/>
            <person name="Duncan S.H."/>
            <person name="Flint H.J."/>
        </authorList>
    </citation>
    <scope>NUCLEOTIDE SEQUENCE</scope>
    <source>
        <strain evidence="4">JCM 9687</strain>
    </source>
</reference>
<reference evidence="5" key="2">
    <citation type="journal article" date="2019" name="Int. J. Syst. Evol. Microbiol.">
        <title>The Global Catalogue of Microorganisms (GCM) 10K type strain sequencing project: providing services to taxonomists for standard genome sequencing and annotation.</title>
        <authorList>
            <consortium name="The Broad Institute Genomics Platform"/>
            <consortium name="The Broad Institute Genome Sequencing Center for Infectious Disease"/>
            <person name="Wu L."/>
            <person name="Ma J."/>
        </authorList>
    </citation>
    <scope>NUCLEOTIDE SEQUENCE [LARGE SCALE GENOMIC DNA]</scope>
    <source>
        <strain evidence="5">JCM 9687</strain>
    </source>
</reference>
<proteinExistence type="inferred from homology"/>
<dbReference type="InterPro" id="IPR002347">
    <property type="entry name" value="SDR_fam"/>
</dbReference>
<dbReference type="Gene3D" id="3.40.50.720">
    <property type="entry name" value="NAD(P)-binding Rossmann-like Domain"/>
    <property type="match status" value="1"/>
</dbReference>